<dbReference type="RefSeq" id="WP_010878235.1">
    <property type="nucleotide sequence ID" value="NZ_CP006577.1"/>
</dbReference>
<dbReference type="Gene3D" id="3.40.50.150">
    <property type="entry name" value="Vaccinia Virus protein VP39"/>
    <property type="match status" value="1"/>
</dbReference>
<dbReference type="PANTHER" id="PTHR43182">
    <property type="entry name" value="COBALT-PRECORRIN-6B C(15)-METHYLTRANSFERASE (DECARBOXYLATING)"/>
    <property type="match status" value="1"/>
</dbReference>
<dbReference type="Proteomes" id="UP000028501">
    <property type="component" value="Chromosome"/>
</dbReference>
<dbReference type="InterPro" id="IPR029063">
    <property type="entry name" value="SAM-dependent_MTases_sf"/>
</dbReference>
<feature type="binding site" evidence="5">
    <location>
        <position position="51"/>
    </location>
    <ligand>
        <name>S-adenosyl-L-methionine</name>
        <dbReference type="ChEBI" id="CHEBI:59789"/>
    </ligand>
</feature>
<dbReference type="AlphaFoldDB" id="A0A075WD90"/>
<dbReference type="EC" id="2.1.1.196" evidence="5"/>
<dbReference type="HAMAP" id="MF_00786">
    <property type="entry name" value="CbiT"/>
    <property type="match status" value="1"/>
</dbReference>
<evidence type="ECO:0000313" key="8">
    <source>
        <dbReference type="Proteomes" id="UP000028501"/>
    </source>
</evidence>
<keyword evidence="1 5" id="KW-0169">Cobalamin biosynthesis</keyword>
<dbReference type="InterPro" id="IPR050714">
    <property type="entry name" value="Cobalamin_biosynth_MTase"/>
</dbReference>
<dbReference type="GeneID" id="24794330"/>
<accession>A0A075WD90</accession>
<dbReference type="GO" id="GO:0008757">
    <property type="term" value="F:S-adenosylmethionine-dependent methyltransferase activity"/>
    <property type="evidence" value="ECO:0007669"/>
    <property type="project" value="InterPro"/>
</dbReference>
<dbReference type="PANTHER" id="PTHR43182:SF1">
    <property type="entry name" value="COBALT-PRECORRIN-7 C(5)-METHYLTRANSFERASE"/>
    <property type="match status" value="1"/>
</dbReference>
<dbReference type="GO" id="GO:0043776">
    <property type="term" value="F:cobalt-precorrin-6B C5-methyltransferase activity"/>
    <property type="evidence" value="ECO:0007669"/>
    <property type="project" value="RHEA"/>
</dbReference>
<dbReference type="HOGENOM" id="CLU_094143_1_0_2"/>
<gene>
    <name evidence="5" type="primary">cbiT</name>
    <name evidence="7" type="ORF">AFULGI_00008120</name>
</gene>
<keyword evidence="4 5" id="KW-0949">S-adenosyl-L-methionine</keyword>
<dbReference type="GO" id="GO:0019251">
    <property type="term" value="P:anaerobic cobalamin biosynthetic process"/>
    <property type="evidence" value="ECO:0007669"/>
    <property type="project" value="UniProtKB-UniRule"/>
</dbReference>
<evidence type="ECO:0000259" key="6">
    <source>
        <dbReference type="Pfam" id="PF08241"/>
    </source>
</evidence>
<feature type="binding site" evidence="5">
    <location>
        <begin position="30"/>
        <end position="34"/>
    </location>
    <ligand>
        <name>S-adenosyl-L-methionine</name>
        <dbReference type="ChEBI" id="CHEBI:59789"/>
    </ligand>
</feature>
<dbReference type="SMR" id="A0A075WD90"/>
<protein>
    <recommendedName>
        <fullName evidence="5">Probable cobalt-precorrin-6B C(15)-methyltransferase (decarboxylating)</fullName>
        <ecNumber evidence="5">2.1.1.196</ecNumber>
    </recommendedName>
</protein>
<evidence type="ECO:0000256" key="2">
    <source>
        <dbReference type="ARBA" id="ARBA00022603"/>
    </source>
</evidence>
<dbReference type="CDD" id="cd02440">
    <property type="entry name" value="AdoMet_MTases"/>
    <property type="match status" value="1"/>
</dbReference>
<comment type="catalytic activity">
    <reaction evidence="5">
        <text>Co-precorrin-6B + S-adenosyl-L-methionine = Co-precorrin-7 + S-adenosyl-L-homocysteine + CO2</text>
        <dbReference type="Rhea" id="RHEA:36067"/>
        <dbReference type="ChEBI" id="CHEBI:16526"/>
        <dbReference type="ChEBI" id="CHEBI:57856"/>
        <dbReference type="ChEBI" id="CHEBI:59789"/>
        <dbReference type="ChEBI" id="CHEBI:70791"/>
        <dbReference type="ChEBI" id="CHEBI:72780"/>
        <dbReference type="EC" id="2.1.1.196"/>
    </reaction>
</comment>
<feature type="domain" description="Methyltransferase type 11" evidence="6">
    <location>
        <begin position="28"/>
        <end position="90"/>
    </location>
</feature>
<dbReference type="Pfam" id="PF08241">
    <property type="entry name" value="Methyltransf_11"/>
    <property type="match status" value="1"/>
</dbReference>
<evidence type="ECO:0000256" key="3">
    <source>
        <dbReference type="ARBA" id="ARBA00022679"/>
    </source>
</evidence>
<comment type="pathway">
    <text evidence="5">Cofactor biosynthesis; adenosylcobalamin biosynthesis; cob(II)yrinate a,c-diamide from sirohydrochlorin (anaerobic route): step 8/10.</text>
</comment>
<evidence type="ECO:0000256" key="5">
    <source>
        <dbReference type="HAMAP-Rule" id="MF_00786"/>
    </source>
</evidence>
<comment type="similarity">
    <text evidence="5">Belongs to the methyltransferase superfamily. Archaeal-type CbiT family.</text>
</comment>
<comment type="function">
    <text evidence="5">Catalyzes the methylation of C-15 in cobalt-precorrin-6B followed by the decarboxylation of C-12 to form cobalt-precorrin-7.</text>
</comment>
<dbReference type="SUPFAM" id="SSF53335">
    <property type="entry name" value="S-adenosyl-L-methionine-dependent methyltransferases"/>
    <property type="match status" value="1"/>
</dbReference>
<evidence type="ECO:0000256" key="4">
    <source>
        <dbReference type="ARBA" id="ARBA00022691"/>
    </source>
</evidence>
<feature type="binding site" evidence="5">
    <location>
        <position position="6"/>
    </location>
    <ligand>
        <name>S-adenosyl-L-methionine</name>
        <dbReference type="ChEBI" id="CHEBI:59789"/>
    </ligand>
</feature>
<name>A0A075WD90_ARCFL</name>
<keyword evidence="3 5" id="KW-0808">Transferase</keyword>
<dbReference type="KEGG" id="afg:AFULGI_00008120"/>
<evidence type="ECO:0000256" key="1">
    <source>
        <dbReference type="ARBA" id="ARBA00022573"/>
    </source>
</evidence>
<feature type="binding site" evidence="5">
    <location>
        <position position="75"/>
    </location>
    <ligand>
        <name>S-adenosyl-L-methionine</name>
        <dbReference type="ChEBI" id="CHEBI:59789"/>
    </ligand>
</feature>
<dbReference type="InterPro" id="IPR013216">
    <property type="entry name" value="Methyltransf_11"/>
</dbReference>
<dbReference type="GO" id="GO:0032259">
    <property type="term" value="P:methylation"/>
    <property type="evidence" value="ECO:0007669"/>
    <property type="project" value="UniProtKB-KW"/>
</dbReference>
<dbReference type="InterPro" id="IPR023475">
    <property type="entry name" value="CbiT"/>
</dbReference>
<organism evidence="7 8">
    <name type="scientific">Archaeoglobus fulgidus DSM 8774</name>
    <dbReference type="NCBI Taxonomy" id="1344584"/>
    <lineage>
        <taxon>Archaea</taxon>
        <taxon>Methanobacteriati</taxon>
        <taxon>Methanobacteriota</taxon>
        <taxon>Archaeoglobi</taxon>
        <taxon>Archaeoglobales</taxon>
        <taxon>Archaeoglobaceae</taxon>
        <taxon>Archaeoglobus</taxon>
    </lineage>
</organism>
<proteinExistence type="inferred from homology"/>
<dbReference type="EMBL" id="CP006577">
    <property type="protein sequence ID" value="AIG97607.1"/>
    <property type="molecule type" value="Genomic_DNA"/>
</dbReference>
<sequence>MTGKFTKEEVIGVVFSKLRPSPNDVFADIGCGSGAVTEFFAPYVRKAYAIDIEISDEARERLKRFDNVVLLEMDGKEFLKKYSPDVVFIGGTKGVEEMLEICNARRVVVNAARIEVALSAARKMREKGIFREIVLVNAAKSYELAGGLAFRSLNPVFVVFGER</sequence>
<dbReference type="UniPathway" id="UPA00148">
    <property type="reaction ID" value="UER00229"/>
</dbReference>
<evidence type="ECO:0000313" key="7">
    <source>
        <dbReference type="EMBL" id="AIG97607.1"/>
    </source>
</evidence>
<reference evidence="7 8" key="1">
    <citation type="submission" date="2013-07" db="EMBL/GenBank/DDBJ databases">
        <title>Genome of Archaeoglobus fulgidus.</title>
        <authorList>
            <person name="Fiebig A."/>
            <person name="Birkeland N.-K."/>
        </authorList>
    </citation>
    <scope>NUCLEOTIDE SEQUENCE [LARGE SCALE GENOMIC DNA]</scope>
    <source>
        <strain evidence="7 8">DSM 8774</strain>
    </source>
</reference>
<keyword evidence="2 5" id="KW-0489">Methyltransferase</keyword>